<keyword evidence="2" id="KW-1185">Reference proteome</keyword>
<evidence type="ECO:0000313" key="1">
    <source>
        <dbReference type="EMBL" id="KAJ8025578.1"/>
    </source>
</evidence>
<dbReference type="Proteomes" id="UP001152320">
    <property type="component" value="Chromosome 17"/>
</dbReference>
<organism evidence="1 2">
    <name type="scientific">Holothuria leucospilota</name>
    <name type="common">Black long sea cucumber</name>
    <name type="synonym">Mertensiothuria leucospilota</name>
    <dbReference type="NCBI Taxonomy" id="206669"/>
    <lineage>
        <taxon>Eukaryota</taxon>
        <taxon>Metazoa</taxon>
        <taxon>Echinodermata</taxon>
        <taxon>Eleutherozoa</taxon>
        <taxon>Echinozoa</taxon>
        <taxon>Holothuroidea</taxon>
        <taxon>Aspidochirotacea</taxon>
        <taxon>Aspidochirotida</taxon>
        <taxon>Holothuriidae</taxon>
        <taxon>Holothuria</taxon>
    </lineage>
</organism>
<reference evidence="1" key="1">
    <citation type="submission" date="2021-10" db="EMBL/GenBank/DDBJ databases">
        <title>Tropical sea cucumber genome reveals ecological adaptation and Cuvierian tubules defense mechanism.</title>
        <authorList>
            <person name="Chen T."/>
        </authorList>
    </citation>
    <scope>NUCLEOTIDE SEQUENCE</scope>
    <source>
        <strain evidence="1">Nanhai2018</strain>
        <tissue evidence="1">Muscle</tissue>
    </source>
</reference>
<comment type="caution">
    <text evidence="1">The sequence shown here is derived from an EMBL/GenBank/DDBJ whole genome shotgun (WGS) entry which is preliminary data.</text>
</comment>
<sequence length="100" mass="11620">MTSLVRSLATPTVRLLNLRSRERGEREFTHTFLDLHIDSERSVGYAAKILARVILDRLIPTFAEEKLPKSQCSFRVNRGITDMIFVLRQIQEKCREQNMG</sequence>
<accession>A0A9Q1BH31</accession>
<dbReference type="EMBL" id="JAIZAY010000017">
    <property type="protein sequence ID" value="KAJ8025578.1"/>
    <property type="molecule type" value="Genomic_DNA"/>
</dbReference>
<dbReference type="OrthoDB" id="6374566at2759"/>
<name>A0A9Q1BH31_HOLLE</name>
<dbReference type="AlphaFoldDB" id="A0A9Q1BH31"/>
<protein>
    <recommendedName>
        <fullName evidence="3">Reverse transcriptase domain-containing protein</fullName>
    </recommendedName>
</protein>
<proteinExistence type="predicted"/>
<evidence type="ECO:0000313" key="2">
    <source>
        <dbReference type="Proteomes" id="UP001152320"/>
    </source>
</evidence>
<gene>
    <name evidence="1" type="ORF">HOLleu_33173</name>
</gene>
<evidence type="ECO:0008006" key="3">
    <source>
        <dbReference type="Google" id="ProtNLM"/>
    </source>
</evidence>